<dbReference type="Proteomes" id="UP001055219">
    <property type="component" value="Unassembled WGS sequence"/>
</dbReference>
<name>A0A9P9XZI4_9HYPO</name>
<dbReference type="RefSeq" id="XP_051361679.1">
    <property type="nucleotide sequence ID" value="XM_051506989.1"/>
</dbReference>
<sequence>MAAPIDTALATALPTEGALPPTHDTGSQPRPLKRRKLRPCHQPDRGSLYDIMYRHQGTSLYVRPIFWTDHHVRLLGARFTELEATTTPSPVTDLPGAHNTPPIPPPPPPSDGQLRPSGEIRTIAQSLTQMLEPYEPTPATMHSVLAHRVLSILWPKAFTRTHIRPELAIHCGGKTYRDCIKAQLMWDFPMDTSSDTESFKSTSTQGTNMFSASQHNVPIPVVDDGPMMCYIGLDQLSTMRRNMFRVGPTRSGYVNAPVARLQELRSRMLSPSNAVQDPHIAAMFIAMAQRHFYGPNPRTAHREHKWFAPKGYSRNIKFRDLKLRVLSHDIEEVCFILYTATVKAEFLQRFHDPFTNPSGDNGDVPGLDIEYTKIPIWPILGLRERMGKALGHDIVGPFDPEDMKTWQRIRLVPGEDSEQRAKRKRDVLSAVLNQSFEDTEDEDDEPALGSKRRRLSEGPPLGVVN</sequence>
<gene>
    <name evidence="2" type="ORF">J7T54_007302</name>
</gene>
<dbReference type="OrthoDB" id="5236816at2759"/>
<dbReference type="GeneID" id="75833778"/>
<feature type="compositionally biased region" description="Pro residues" evidence="1">
    <location>
        <begin position="101"/>
        <end position="110"/>
    </location>
</feature>
<organism evidence="2 3">
    <name type="scientific">Emericellopsis cladophorae</name>
    <dbReference type="NCBI Taxonomy" id="2686198"/>
    <lineage>
        <taxon>Eukaryota</taxon>
        <taxon>Fungi</taxon>
        <taxon>Dikarya</taxon>
        <taxon>Ascomycota</taxon>
        <taxon>Pezizomycotina</taxon>
        <taxon>Sordariomycetes</taxon>
        <taxon>Hypocreomycetidae</taxon>
        <taxon>Hypocreales</taxon>
        <taxon>Bionectriaceae</taxon>
        <taxon>Emericellopsis</taxon>
    </lineage>
</organism>
<feature type="region of interest" description="Disordered" evidence="1">
    <location>
        <begin position="86"/>
        <end position="116"/>
    </location>
</feature>
<feature type="compositionally biased region" description="Acidic residues" evidence="1">
    <location>
        <begin position="437"/>
        <end position="446"/>
    </location>
</feature>
<reference evidence="2" key="2">
    <citation type="submission" date="2022-07" db="EMBL/GenBank/DDBJ databases">
        <authorList>
            <person name="Goncalves M.F.M."/>
            <person name="Hilario S."/>
            <person name="Van De Peer Y."/>
            <person name="Esteves A.C."/>
            <person name="Alves A."/>
        </authorList>
    </citation>
    <scope>NUCLEOTIDE SEQUENCE</scope>
    <source>
        <strain evidence="2">MUM 19.33</strain>
    </source>
</reference>
<feature type="region of interest" description="Disordered" evidence="1">
    <location>
        <begin position="432"/>
        <end position="465"/>
    </location>
</feature>
<dbReference type="EMBL" id="JAGIXG020000027">
    <property type="protein sequence ID" value="KAI6780823.1"/>
    <property type="molecule type" value="Genomic_DNA"/>
</dbReference>
<reference evidence="2" key="1">
    <citation type="journal article" date="2021" name="J Fungi (Basel)">
        <title>Genomic and Metabolomic Analyses of the Marine Fungus Emericellopsis cladophorae: Insights into Saltwater Adaptability Mechanisms and Its Biosynthetic Potential.</title>
        <authorList>
            <person name="Goncalves M.F.M."/>
            <person name="Hilario S."/>
            <person name="Van de Peer Y."/>
            <person name="Esteves A.C."/>
            <person name="Alves A."/>
        </authorList>
    </citation>
    <scope>NUCLEOTIDE SEQUENCE</scope>
    <source>
        <strain evidence="2">MUM 19.33</strain>
    </source>
</reference>
<evidence type="ECO:0000256" key="1">
    <source>
        <dbReference type="SAM" id="MobiDB-lite"/>
    </source>
</evidence>
<feature type="region of interest" description="Disordered" evidence="1">
    <location>
        <begin position="11"/>
        <end position="43"/>
    </location>
</feature>
<accession>A0A9P9XZI4</accession>
<proteinExistence type="predicted"/>
<keyword evidence="3" id="KW-1185">Reference proteome</keyword>
<protein>
    <submittedName>
        <fullName evidence="2">Uncharacterized protein</fullName>
    </submittedName>
</protein>
<dbReference type="AlphaFoldDB" id="A0A9P9XZI4"/>
<evidence type="ECO:0000313" key="3">
    <source>
        <dbReference type="Proteomes" id="UP001055219"/>
    </source>
</evidence>
<comment type="caution">
    <text evidence="2">The sequence shown here is derived from an EMBL/GenBank/DDBJ whole genome shotgun (WGS) entry which is preliminary data.</text>
</comment>
<evidence type="ECO:0000313" key="2">
    <source>
        <dbReference type="EMBL" id="KAI6780823.1"/>
    </source>
</evidence>